<evidence type="ECO:0000256" key="1">
    <source>
        <dbReference type="SAM" id="Phobius"/>
    </source>
</evidence>
<protein>
    <submittedName>
        <fullName evidence="3">GHKL domain-containing protein</fullName>
    </submittedName>
</protein>
<dbReference type="InterPro" id="IPR032834">
    <property type="entry name" value="NatK-like_C"/>
</dbReference>
<feature type="transmembrane region" description="Helical" evidence="1">
    <location>
        <begin position="200"/>
        <end position="220"/>
    </location>
</feature>
<accession>A0A4Q9XZQ6</accession>
<dbReference type="AlphaFoldDB" id="A0A4Q9XZQ6"/>
<keyword evidence="1" id="KW-1133">Transmembrane helix</keyword>
<feature type="transmembrane region" description="Helical" evidence="1">
    <location>
        <begin position="6"/>
        <end position="25"/>
    </location>
</feature>
<keyword evidence="1" id="KW-0812">Transmembrane</keyword>
<evidence type="ECO:0000259" key="2">
    <source>
        <dbReference type="Pfam" id="PF14501"/>
    </source>
</evidence>
<sequence length="445" mass="50692">MQGQLNLLLLCSGTYEMIILTMAFHEFLTWRISLAWFTLVSCLAIGGQFGINAELIRPTILGYFLAPIILNTIMASRLIKVNWVLMLPIVTFLNALKYLITGFTSQLNQWLLKTDWQNPLISLNSWPIFYINFALISGILLGFFIICTLGWLAHYLIIRSNTVTIFYRAALNRHDNALVLITCSGYVIAKIYVLKLGLMAQMYTAALTSIILGGLIFYLVNKNNVWLNDVRLLSDVAHYNEVLSDHNQQLHLFKHDYQNILLSMSQYIAQEDMSGLKRYFEQEVFPNEQLLNQTIAPDQLRYLRAPALSGLIYAKYQTAEHRHVKLEINIWQTLTLPQTDQIKVVRVLGNLLDNAIDAATQADQLVQLTITQARDNVMVTIANQLPNHTTIDLKQISRQHFTTKLGHTGNGLSSIARLVNKQLTVHYQVIGNTFQAQLRLKKSNN</sequence>
<reference evidence="3 4" key="1">
    <citation type="submission" date="2019-01" db="EMBL/GenBank/DDBJ databases">
        <title>Draft genome sequence of Lactobacillus paraplantarum OSY-TC318, a Producer of the novel lantibiotic Paraplantaracin TC318.</title>
        <authorList>
            <person name="Hussein W.E."/>
            <person name="Huang E."/>
            <person name="Yousef A.E."/>
        </authorList>
    </citation>
    <scope>NUCLEOTIDE SEQUENCE [LARGE SCALE GENOMIC DNA]</scope>
    <source>
        <strain evidence="3 4">OSY-TC318</strain>
    </source>
</reference>
<feature type="transmembrane region" description="Helical" evidence="1">
    <location>
        <begin position="128"/>
        <end position="157"/>
    </location>
</feature>
<dbReference type="InterPro" id="IPR036890">
    <property type="entry name" value="HATPase_C_sf"/>
</dbReference>
<evidence type="ECO:0000313" key="4">
    <source>
        <dbReference type="Proteomes" id="UP000292648"/>
    </source>
</evidence>
<dbReference type="GO" id="GO:0042802">
    <property type="term" value="F:identical protein binding"/>
    <property type="evidence" value="ECO:0007669"/>
    <property type="project" value="TreeGrafter"/>
</dbReference>
<evidence type="ECO:0000313" key="3">
    <source>
        <dbReference type="EMBL" id="TBX39967.1"/>
    </source>
</evidence>
<dbReference type="SUPFAM" id="SSF55874">
    <property type="entry name" value="ATPase domain of HSP90 chaperone/DNA topoisomerase II/histidine kinase"/>
    <property type="match status" value="1"/>
</dbReference>
<dbReference type="EMBL" id="SEHH01000086">
    <property type="protein sequence ID" value="TBX39967.1"/>
    <property type="molecule type" value="Genomic_DNA"/>
</dbReference>
<organism evidence="3 4">
    <name type="scientific">Lactiplantibacillus paraplantarum</name>
    <dbReference type="NCBI Taxonomy" id="60520"/>
    <lineage>
        <taxon>Bacteria</taxon>
        <taxon>Bacillati</taxon>
        <taxon>Bacillota</taxon>
        <taxon>Bacilli</taxon>
        <taxon>Lactobacillales</taxon>
        <taxon>Lactobacillaceae</taxon>
        <taxon>Lactiplantibacillus</taxon>
    </lineage>
</organism>
<feature type="transmembrane region" description="Helical" evidence="1">
    <location>
        <begin position="177"/>
        <end position="194"/>
    </location>
</feature>
<proteinExistence type="predicted"/>
<dbReference type="Gene3D" id="3.30.565.10">
    <property type="entry name" value="Histidine kinase-like ATPase, C-terminal domain"/>
    <property type="match status" value="1"/>
</dbReference>
<dbReference type="Proteomes" id="UP000292648">
    <property type="component" value="Unassembled WGS sequence"/>
</dbReference>
<feature type="domain" description="Sensor histidine kinase NatK-like C-terminal" evidence="2">
    <location>
        <begin position="343"/>
        <end position="422"/>
    </location>
</feature>
<dbReference type="PANTHER" id="PTHR40448:SF1">
    <property type="entry name" value="TWO-COMPONENT SENSOR HISTIDINE KINASE"/>
    <property type="match status" value="1"/>
</dbReference>
<dbReference type="Pfam" id="PF14501">
    <property type="entry name" value="HATPase_c_5"/>
    <property type="match status" value="1"/>
</dbReference>
<comment type="caution">
    <text evidence="3">The sequence shown here is derived from an EMBL/GenBank/DDBJ whole genome shotgun (WGS) entry which is preliminary data.</text>
</comment>
<name>A0A4Q9XZQ6_9LACO</name>
<keyword evidence="1" id="KW-0472">Membrane</keyword>
<feature type="transmembrane region" description="Helical" evidence="1">
    <location>
        <begin position="32"/>
        <end position="49"/>
    </location>
</feature>
<feature type="transmembrane region" description="Helical" evidence="1">
    <location>
        <begin position="81"/>
        <end position="100"/>
    </location>
</feature>
<dbReference type="PANTHER" id="PTHR40448">
    <property type="entry name" value="TWO-COMPONENT SENSOR HISTIDINE KINASE"/>
    <property type="match status" value="1"/>
</dbReference>
<gene>
    <name evidence="3" type="ORF">EUZ87_11830</name>
</gene>